<dbReference type="PRINTS" id="PR00081">
    <property type="entry name" value="GDHRDH"/>
</dbReference>
<dbReference type="OrthoDB" id="514207at2759"/>
<dbReference type="InterPro" id="IPR003718">
    <property type="entry name" value="OsmC/Ohr_fam"/>
</dbReference>
<gene>
    <name evidence="3" type="ORF">C2E21_3271</name>
</gene>
<keyword evidence="4" id="KW-1185">Reference proteome</keyword>
<comment type="caution">
    <text evidence="3">The sequence shown here is derived from an EMBL/GenBank/DDBJ whole genome shotgun (WGS) entry which is preliminary data.</text>
</comment>
<organism evidence="3 4">
    <name type="scientific">Chlorella sorokiniana</name>
    <name type="common">Freshwater green alga</name>
    <dbReference type="NCBI Taxonomy" id="3076"/>
    <lineage>
        <taxon>Eukaryota</taxon>
        <taxon>Viridiplantae</taxon>
        <taxon>Chlorophyta</taxon>
        <taxon>core chlorophytes</taxon>
        <taxon>Trebouxiophyceae</taxon>
        <taxon>Chlorellales</taxon>
        <taxon>Chlorellaceae</taxon>
        <taxon>Chlorella clade</taxon>
        <taxon>Chlorella</taxon>
    </lineage>
</organism>
<dbReference type="InterPro" id="IPR002347">
    <property type="entry name" value="SDR_fam"/>
</dbReference>
<feature type="region of interest" description="Disordered" evidence="2">
    <location>
        <begin position="213"/>
        <end position="234"/>
    </location>
</feature>
<protein>
    <submittedName>
        <fullName evidence="3">Short chain dehydrogenase reductase family isoform A</fullName>
    </submittedName>
</protein>
<dbReference type="InterPro" id="IPR036102">
    <property type="entry name" value="OsmC/Ohrsf"/>
</dbReference>
<dbReference type="SUPFAM" id="SSF51735">
    <property type="entry name" value="NAD(P)-binding Rossmann-fold domains"/>
    <property type="match status" value="1"/>
</dbReference>
<dbReference type="PANTHER" id="PTHR43157">
    <property type="entry name" value="PHOSPHATIDYLINOSITOL-GLYCAN BIOSYNTHESIS CLASS F PROTEIN-RELATED"/>
    <property type="match status" value="1"/>
</dbReference>
<dbReference type="EMBL" id="LHPG02000005">
    <property type="protein sequence ID" value="PRW58591.1"/>
    <property type="molecule type" value="Genomic_DNA"/>
</dbReference>
<feature type="compositionally biased region" description="Acidic residues" evidence="2">
    <location>
        <begin position="359"/>
        <end position="370"/>
    </location>
</feature>
<feature type="region of interest" description="Disordered" evidence="2">
    <location>
        <begin position="269"/>
        <end position="404"/>
    </location>
</feature>
<evidence type="ECO:0000313" key="4">
    <source>
        <dbReference type="Proteomes" id="UP000239899"/>
    </source>
</evidence>
<evidence type="ECO:0000313" key="3">
    <source>
        <dbReference type="EMBL" id="PRW58591.1"/>
    </source>
</evidence>
<reference evidence="3 4" key="1">
    <citation type="journal article" date="2018" name="Plant J.">
        <title>Genome sequences of Chlorella sorokiniana UTEX 1602 and Micractinium conductrix SAG 241.80: implications to maltose excretion by a green alga.</title>
        <authorList>
            <person name="Arriola M.B."/>
            <person name="Velmurugan N."/>
            <person name="Zhang Y."/>
            <person name="Plunkett M.H."/>
            <person name="Hondzo H."/>
            <person name="Barney B.M."/>
        </authorList>
    </citation>
    <scope>NUCLEOTIDE SEQUENCE [LARGE SCALE GENOMIC DNA]</scope>
    <source>
        <strain evidence="4">UTEX 1602</strain>
    </source>
</reference>
<dbReference type="InterPro" id="IPR036291">
    <property type="entry name" value="NAD(P)-bd_dom_sf"/>
</dbReference>
<dbReference type="Pfam" id="PF00106">
    <property type="entry name" value="adh_short"/>
    <property type="match status" value="1"/>
</dbReference>
<dbReference type="Gene3D" id="3.40.50.720">
    <property type="entry name" value="NAD(P)-binding Rossmann-like Domain"/>
    <property type="match status" value="1"/>
</dbReference>
<dbReference type="Pfam" id="PF02566">
    <property type="entry name" value="OsmC"/>
    <property type="match status" value="1"/>
</dbReference>
<accession>A0A2P6TX18</accession>
<feature type="compositionally biased region" description="Polar residues" evidence="2">
    <location>
        <begin position="306"/>
        <end position="333"/>
    </location>
</feature>
<dbReference type="GO" id="GO:0016491">
    <property type="term" value="F:oxidoreductase activity"/>
    <property type="evidence" value="ECO:0007669"/>
    <property type="project" value="UniProtKB-KW"/>
</dbReference>
<sequence length="748" mass="79107">MLASQGRLLGRQAGSQQGALRCLAAKAGGTPMVMKATVDAYGEGATTVISKEQFRFLVDEPVKLGGKGLGPNPLSVLLGSLVGCTQYTCSMIAKEMKLGGLGAAAWSAAGEYDLRGVRGESGVDARFQRIQVQGTFDGPVSQADLDRITEQVDRRCIVAATLKASGLDMQLSLQKGTVDHQCEPACALHDLEAQGGGATGKPAAVQPHVEMAGQAKGGSRREADAPQFAGTGGQGRATARAFCTLAHRGLYTGPPAWAKDGEDVAREHMGAHAAPQLQKETSEKAGAATTAGGAYASRDDPEAQAAQPTQGKSDEQIVQEQGAGSTVHPQSAGNAEGGAPMDQGAAHSPGFAGGSEAAEAAEDEKDEEELGRDLNRQDFDPWKEPGREGGPRGAQPAGRPARRRRGRIQAGLHVRVLGGAAGGAMLALARQRAANSGSHLLQLVRGLSLGYEAFGEDAASNLKGKVVLITGSTDGIGKHTAALLAQQGATTLVHGRNRSRVQRTLRELRSHTANPSVYAYCYDMNSLAQTRAFAEHIRRDVVQHFDGRLHCLINNAGVFNEEMVITEDGLEETWAVNVAAPFLLTASLIDIITERIINVSSISLSEKLDFDNLQGEKEYGRVGHQAYSQSKLALNMWSFMLAAKLHKARHPAVVHCIDPGAAATKVLLAGWGEVAHSVAMRAHECSDEEWAVRDAALARCTGRYWVNRKPRLSPKGAHSLTAQQRLWDILVQQTGADFALPQPAAAEA</sequence>
<dbReference type="STRING" id="3076.A0A2P6TX18"/>
<evidence type="ECO:0000256" key="2">
    <source>
        <dbReference type="SAM" id="MobiDB-lite"/>
    </source>
</evidence>
<dbReference type="Proteomes" id="UP000239899">
    <property type="component" value="Unassembled WGS sequence"/>
</dbReference>
<proteinExistence type="predicted"/>
<name>A0A2P6TX18_CHLSO</name>
<dbReference type="AlphaFoldDB" id="A0A2P6TX18"/>
<feature type="compositionally biased region" description="Basic and acidic residues" evidence="2">
    <location>
        <begin position="371"/>
        <end position="390"/>
    </location>
</feature>
<dbReference type="SUPFAM" id="SSF82784">
    <property type="entry name" value="OsmC-like"/>
    <property type="match status" value="1"/>
</dbReference>
<dbReference type="Gene3D" id="3.30.300.20">
    <property type="match status" value="1"/>
</dbReference>
<dbReference type="PANTHER" id="PTHR43157:SF31">
    <property type="entry name" value="PHOSPHATIDYLINOSITOL-GLYCAN BIOSYNTHESIS CLASS F PROTEIN"/>
    <property type="match status" value="1"/>
</dbReference>
<keyword evidence="1" id="KW-0560">Oxidoreductase</keyword>
<evidence type="ECO:0000256" key="1">
    <source>
        <dbReference type="ARBA" id="ARBA00023002"/>
    </source>
</evidence>
<dbReference type="InterPro" id="IPR015946">
    <property type="entry name" value="KH_dom-like_a/b"/>
</dbReference>
<feature type="compositionally biased region" description="Low complexity" evidence="2">
    <location>
        <begin position="285"/>
        <end position="296"/>
    </location>
</feature>